<dbReference type="EMBL" id="MN740705">
    <property type="protein sequence ID" value="QHU09105.1"/>
    <property type="molecule type" value="Genomic_DNA"/>
</dbReference>
<accession>A0A6C0JTM3</accession>
<reference evidence="2" key="1">
    <citation type="journal article" date="2020" name="Nature">
        <title>Giant virus diversity and host interactions through global metagenomics.</title>
        <authorList>
            <person name="Schulz F."/>
            <person name="Roux S."/>
            <person name="Paez-Espino D."/>
            <person name="Jungbluth S."/>
            <person name="Walsh D.A."/>
            <person name="Denef V.J."/>
            <person name="McMahon K.D."/>
            <person name="Konstantinidis K.T."/>
            <person name="Eloe-Fadrosh E.A."/>
            <person name="Kyrpides N.C."/>
            <person name="Woyke T."/>
        </authorList>
    </citation>
    <scope>NUCLEOTIDE SEQUENCE</scope>
    <source>
        <strain evidence="2">GVMAG-S-1074260-58</strain>
    </source>
</reference>
<name>A0A6C0JTM3_9ZZZZ</name>
<feature type="region of interest" description="Disordered" evidence="1">
    <location>
        <begin position="24"/>
        <end position="44"/>
    </location>
</feature>
<organism evidence="2">
    <name type="scientific">viral metagenome</name>
    <dbReference type="NCBI Taxonomy" id="1070528"/>
    <lineage>
        <taxon>unclassified sequences</taxon>
        <taxon>metagenomes</taxon>
        <taxon>organismal metagenomes</taxon>
    </lineage>
</organism>
<sequence length="94" mass="10899">MKCTVWTSGEPAIRSVQTCKPIQPSGEWSDPLFQEPTRKDNMNGKLSNRHLLQHSLQNPFMIGNNYMDDLNIQEQFLRPKSSHVESKEQKVFKP</sequence>
<proteinExistence type="predicted"/>
<protein>
    <submittedName>
        <fullName evidence="2">Uncharacterized protein</fullName>
    </submittedName>
</protein>
<dbReference type="AlphaFoldDB" id="A0A6C0JTM3"/>
<evidence type="ECO:0000256" key="1">
    <source>
        <dbReference type="SAM" id="MobiDB-lite"/>
    </source>
</evidence>
<evidence type="ECO:0000313" key="2">
    <source>
        <dbReference type="EMBL" id="QHU09105.1"/>
    </source>
</evidence>